<protein>
    <submittedName>
        <fullName evidence="10">Acyltransferase family protein</fullName>
    </submittedName>
</protein>
<keyword evidence="5 8" id="KW-1133">Transmembrane helix</keyword>
<feature type="transmembrane region" description="Helical" evidence="8">
    <location>
        <begin position="12"/>
        <end position="33"/>
    </location>
</feature>
<dbReference type="GO" id="GO:0009103">
    <property type="term" value="P:lipopolysaccharide biosynthetic process"/>
    <property type="evidence" value="ECO:0007669"/>
    <property type="project" value="TreeGrafter"/>
</dbReference>
<proteinExistence type="predicted"/>
<keyword evidence="2" id="KW-1003">Cell membrane</keyword>
<keyword evidence="6 8" id="KW-0472">Membrane</keyword>
<evidence type="ECO:0000256" key="7">
    <source>
        <dbReference type="ARBA" id="ARBA00023315"/>
    </source>
</evidence>
<reference evidence="10 11" key="1">
    <citation type="journal article" date="2019" name="Appl. Environ. Microbiol.">
        <title>Genetic determinants of hydroxycinnamic acid metabolism in heterofermentative lactobacilli.</title>
        <authorList>
            <person name="Gaur G."/>
            <person name="Oh J.H."/>
            <person name="Filannino P."/>
            <person name="Gobbetti M."/>
            <person name="van Pijkeren J.P."/>
            <person name="Ganzle M.G."/>
        </authorList>
    </citation>
    <scope>NUCLEOTIDE SEQUENCE [LARGE SCALE GENOMIC DNA]</scope>
    <source>
        <strain evidence="10 11">C5</strain>
    </source>
</reference>
<keyword evidence="7 10" id="KW-0012">Acyltransferase</keyword>
<dbReference type="EMBL" id="WEZQ01000005">
    <property type="protein sequence ID" value="MYV16544.1"/>
    <property type="molecule type" value="Genomic_DNA"/>
</dbReference>
<feature type="transmembrane region" description="Helical" evidence="8">
    <location>
        <begin position="264"/>
        <end position="285"/>
    </location>
</feature>
<feature type="domain" description="Acyltransferase 3" evidence="9">
    <location>
        <begin position="14"/>
        <end position="346"/>
    </location>
</feature>
<keyword evidence="4 8" id="KW-0812">Transmembrane</keyword>
<dbReference type="InterPro" id="IPR050879">
    <property type="entry name" value="Acyltransferase_3"/>
</dbReference>
<dbReference type="GO" id="GO:0005886">
    <property type="term" value="C:plasma membrane"/>
    <property type="evidence" value="ECO:0007669"/>
    <property type="project" value="UniProtKB-SubCell"/>
</dbReference>
<keyword evidence="3 10" id="KW-0808">Transferase</keyword>
<gene>
    <name evidence="10" type="ORF">GB993_03330</name>
</gene>
<sequence>MQTAKTSSHRRYITGIDGLRTLAVLGVIAYHLLPAALPGGFLGVPIFFGLTGYLVTDSFLNLINKGTSLAVNHFYKRRIQRLYPALVAMLALTSTYITLFARNLLVGLRGTIVTNLLYVYNWFEINHGQSYFDRFNGESPFTHLWTLSIEGQFYLFWPFIIWGLVKLFKRRSRVAGALMVGAVISALLMAVLFKDANQVNRVYYGTDTRAFSILMGAALAAVWPANHLNANLHAAGRRLLNWVGGISLLVMFILYWVMTGTSTFTYRGGMFLFSIFATAMIAVIVHPGASWNKWLTNPVFNWVGKRSYGIYLYQFPVMIFYEQRVVNIAQHTVLNALAELVLILLLAELSYRFIEQPIAHGRLTSWWATVRAPTTWRQYPREVITSTVLVLASLITMVGYAQATPRKKPPVDAVTKHIKAAGKQTDKKNREVAAQKGAFDASEKATAQTNQKANKQLSAQQKKLAKAFDLQPATMLSAQHISLTAVGDSVLVDNADSLQQVFGHAYVDAKVGRQVWEAPSVIQSLKKRHLLASTVLINLGTNSPLTQTQIDAVLKAVGPKRKVFWVNTMVPTKTWQNQVNDLIALNAKRSKQVYLVDWYGASHDQPSWFGPDHVHPNPQGSVAYTRLVTNTVVQKSISPKK</sequence>
<feature type="transmembrane region" description="Helical" evidence="8">
    <location>
        <begin position="39"/>
        <end position="62"/>
    </location>
</feature>
<comment type="caution">
    <text evidence="10">The sequence shown here is derived from an EMBL/GenBank/DDBJ whole genome shotgun (WGS) entry which is preliminary data.</text>
</comment>
<dbReference type="Pfam" id="PF01757">
    <property type="entry name" value="Acyl_transf_3"/>
    <property type="match status" value="1"/>
</dbReference>
<feature type="transmembrane region" description="Helical" evidence="8">
    <location>
        <begin position="383"/>
        <end position="401"/>
    </location>
</feature>
<organism evidence="10 11">
    <name type="scientific">Furfurilactobacillus milii</name>
    <dbReference type="NCBI Taxonomy" id="2888272"/>
    <lineage>
        <taxon>Bacteria</taxon>
        <taxon>Bacillati</taxon>
        <taxon>Bacillota</taxon>
        <taxon>Bacilli</taxon>
        <taxon>Lactobacillales</taxon>
        <taxon>Lactobacillaceae</taxon>
        <taxon>Furfurilactobacillus</taxon>
    </lineage>
</organism>
<feature type="transmembrane region" description="Helical" evidence="8">
    <location>
        <begin position="239"/>
        <end position="258"/>
    </location>
</feature>
<accession>A0A6N9I1D9</accession>
<dbReference type="CDD" id="cd01840">
    <property type="entry name" value="SGNH_hydrolase_yrhL_like"/>
    <property type="match status" value="1"/>
</dbReference>
<evidence type="ECO:0000256" key="3">
    <source>
        <dbReference type="ARBA" id="ARBA00022679"/>
    </source>
</evidence>
<evidence type="ECO:0000313" key="11">
    <source>
        <dbReference type="Proteomes" id="UP000449209"/>
    </source>
</evidence>
<evidence type="ECO:0000256" key="1">
    <source>
        <dbReference type="ARBA" id="ARBA00004651"/>
    </source>
</evidence>
<dbReference type="AlphaFoldDB" id="A0A6N9I1D9"/>
<dbReference type="PANTHER" id="PTHR23028">
    <property type="entry name" value="ACETYLTRANSFERASE"/>
    <property type="match status" value="1"/>
</dbReference>
<feature type="transmembrane region" description="Helical" evidence="8">
    <location>
        <begin position="213"/>
        <end position="232"/>
    </location>
</feature>
<dbReference type="InterPro" id="IPR002656">
    <property type="entry name" value="Acyl_transf_3_dom"/>
</dbReference>
<evidence type="ECO:0000256" key="4">
    <source>
        <dbReference type="ARBA" id="ARBA00022692"/>
    </source>
</evidence>
<evidence type="ECO:0000259" key="9">
    <source>
        <dbReference type="Pfam" id="PF01757"/>
    </source>
</evidence>
<dbReference type="Proteomes" id="UP000449209">
    <property type="component" value="Unassembled WGS sequence"/>
</dbReference>
<evidence type="ECO:0000256" key="6">
    <source>
        <dbReference type="ARBA" id="ARBA00023136"/>
    </source>
</evidence>
<dbReference type="Gene3D" id="3.40.50.1110">
    <property type="entry name" value="SGNH hydrolase"/>
    <property type="match status" value="1"/>
</dbReference>
<dbReference type="PANTHER" id="PTHR23028:SF53">
    <property type="entry name" value="ACYL_TRANSF_3 DOMAIN-CONTAINING PROTEIN"/>
    <property type="match status" value="1"/>
</dbReference>
<feature type="transmembrane region" description="Helical" evidence="8">
    <location>
        <begin position="144"/>
        <end position="165"/>
    </location>
</feature>
<comment type="subcellular location">
    <subcellularLocation>
        <location evidence="1">Cell membrane</location>
        <topology evidence="1">Multi-pass membrane protein</topology>
    </subcellularLocation>
</comment>
<feature type="transmembrane region" description="Helical" evidence="8">
    <location>
        <begin position="82"/>
        <end position="101"/>
    </location>
</feature>
<dbReference type="GO" id="GO:0016747">
    <property type="term" value="F:acyltransferase activity, transferring groups other than amino-acyl groups"/>
    <property type="evidence" value="ECO:0007669"/>
    <property type="project" value="InterPro"/>
</dbReference>
<evidence type="ECO:0000256" key="2">
    <source>
        <dbReference type="ARBA" id="ARBA00022475"/>
    </source>
</evidence>
<evidence type="ECO:0000256" key="8">
    <source>
        <dbReference type="SAM" id="Phobius"/>
    </source>
</evidence>
<dbReference type="InterPro" id="IPR036514">
    <property type="entry name" value="SGNH_hydro_sf"/>
</dbReference>
<dbReference type="OrthoDB" id="9796461at2"/>
<evidence type="ECO:0000313" key="10">
    <source>
        <dbReference type="EMBL" id="MYV16544.1"/>
    </source>
</evidence>
<evidence type="ECO:0000256" key="5">
    <source>
        <dbReference type="ARBA" id="ARBA00022989"/>
    </source>
</evidence>
<dbReference type="RefSeq" id="WP_161003087.1">
    <property type="nucleotide sequence ID" value="NZ_WEZQ01000005.1"/>
</dbReference>
<name>A0A6N9I1D9_9LACO</name>
<dbReference type="SUPFAM" id="SSF52266">
    <property type="entry name" value="SGNH hydrolase"/>
    <property type="match status" value="1"/>
</dbReference>
<feature type="transmembrane region" description="Helical" evidence="8">
    <location>
        <begin position="174"/>
        <end position="193"/>
    </location>
</feature>